<comment type="caution">
    <text evidence="2">The sequence shown here is derived from an EMBL/GenBank/DDBJ whole genome shotgun (WGS) entry which is preliminary data.</text>
</comment>
<dbReference type="Proteomes" id="UP000023067">
    <property type="component" value="Unassembled WGS sequence"/>
</dbReference>
<dbReference type="EMBL" id="JDYK01000002">
    <property type="protein sequence ID" value="EWS82969.1"/>
    <property type="molecule type" value="Genomic_DNA"/>
</dbReference>
<dbReference type="InterPro" id="IPR007863">
    <property type="entry name" value="Peptidase_M16_C"/>
</dbReference>
<feature type="domain" description="Peptidase M16 C-terminal" evidence="1">
    <location>
        <begin position="213"/>
        <end position="297"/>
    </location>
</feature>
<accession>Z9JXS7</accession>
<dbReference type="Gene3D" id="3.30.830.10">
    <property type="entry name" value="Metalloenzyme, LuxS/M16 peptidase-like"/>
    <property type="match status" value="1"/>
</dbReference>
<dbReference type="OrthoDB" id="3798591at2"/>
<name>Z9JXS7_9MICO</name>
<dbReference type="eggNOG" id="COG0612">
    <property type="taxonomic scope" value="Bacteria"/>
</dbReference>
<evidence type="ECO:0000313" key="3">
    <source>
        <dbReference type="Proteomes" id="UP000023067"/>
    </source>
</evidence>
<proteinExistence type="predicted"/>
<dbReference type="InterPro" id="IPR011249">
    <property type="entry name" value="Metalloenz_LuxS/M16"/>
</dbReference>
<gene>
    <name evidence="2" type="ORF">BF93_05995</name>
</gene>
<keyword evidence="3" id="KW-1185">Reference proteome</keyword>
<protein>
    <recommendedName>
        <fullName evidence="1">Peptidase M16 C-terminal domain-containing protein</fullName>
    </recommendedName>
</protein>
<evidence type="ECO:0000259" key="1">
    <source>
        <dbReference type="Pfam" id="PF05193"/>
    </source>
</evidence>
<evidence type="ECO:0000313" key="2">
    <source>
        <dbReference type="EMBL" id="EWS82969.1"/>
    </source>
</evidence>
<dbReference type="STRING" id="396014.BF93_05995"/>
<dbReference type="SUPFAM" id="SSF63411">
    <property type="entry name" value="LuxS/MPP-like metallohydrolase"/>
    <property type="match status" value="1"/>
</dbReference>
<dbReference type="AlphaFoldDB" id="Z9JXS7"/>
<dbReference type="GO" id="GO:0046872">
    <property type="term" value="F:metal ion binding"/>
    <property type="evidence" value="ECO:0007669"/>
    <property type="project" value="InterPro"/>
</dbReference>
<sequence>MIRTSLDGVPVLITEAPGLLRASLVFRAGASMATFRDQQVPHLVEHLVLSEVTRGAHEINGSVTGQTLRFDVAGTPSEVARFLQEVCARIRDLPAHRLEHEARIVTIEASSCVHPALGSMAVTRYGMRGPGLVGVGGVPASETSFARIETFVRRFLVRGNAALSLTGPLPEGLRLDLPEGPPADDPRPAAPIWELPMLLREESPAVCFSIEVPDDESGLVLQEVLLARLRETLRHDRGLAYGVECDLTWAPEGKVLVGIVVDGDAQRTDEIAQHSYRVLQDLAATGPCAEELELVQERIARILREPASAPDFLLDQAVGLLRGSEPRTADEVESAVRAVSAPQLQEMTDRGLRTLVMVVPGDPEEDPDHPLLPGIPDRSCEVFDDEEEVSGRTFSRRLLTGAPWDLRVRAGEQGISVRVAGAVRAVAWDDLVGIAARGDARDLIPEHGGEFTIWTGDLRHGRALRELIDSRRPDLLFTPEDVDEE</sequence>
<reference evidence="2 3" key="1">
    <citation type="submission" date="2014-02" db="EMBL/GenBank/DDBJ databases">
        <title>Genome sequence of Brachybacterium phenoliresistens strain W13A50.</title>
        <authorList>
            <person name="Wang X."/>
        </authorList>
    </citation>
    <scope>NUCLEOTIDE SEQUENCE [LARGE SCALE GENOMIC DNA]</scope>
    <source>
        <strain evidence="2 3">W13A50</strain>
    </source>
</reference>
<dbReference type="HOGENOM" id="CLU_563576_0_0_11"/>
<dbReference type="RefSeq" id="WP_038370071.1">
    <property type="nucleotide sequence ID" value="NZ_BAAAOW010000001.1"/>
</dbReference>
<dbReference type="PATRIC" id="fig|396014.3.peg.199"/>
<dbReference type="Pfam" id="PF05193">
    <property type="entry name" value="Peptidase_M16_C"/>
    <property type="match status" value="1"/>
</dbReference>
<organism evidence="2 3">
    <name type="scientific">Brachybacterium phenoliresistens</name>
    <dbReference type="NCBI Taxonomy" id="396014"/>
    <lineage>
        <taxon>Bacteria</taxon>
        <taxon>Bacillati</taxon>
        <taxon>Actinomycetota</taxon>
        <taxon>Actinomycetes</taxon>
        <taxon>Micrococcales</taxon>
        <taxon>Dermabacteraceae</taxon>
        <taxon>Brachybacterium</taxon>
    </lineage>
</organism>